<dbReference type="CDD" id="cd03257">
    <property type="entry name" value="ABC_NikE_OppD_transporters"/>
    <property type="match status" value="1"/>
</dbReference>
<dbReference type="GO" id="GO:0016887">
    <property type="term" value="F:ATP hydrolysis activity"/>
    <property type="evidence" value="ECO:0007669"/>
    <property type="project" value="InterPro"/>
</dbReference>
<dbReference type="InterPro" id="IPR003439">
    <property type="entry name" value="ABC_transporter-like_ATP-bd"/>
</dbReference>
<keyword evidence="4 6" id="KW-0067">ATP-binding</keyword>
<evidence type="ECO:0000256" key="4">
    <source>
        <dbReference type="ARBA" id="ARBA00022840"/>
    </source>
</evidence>
<dbReference type="InterPro" id="IPR013563">
    <property type="entry name" value="Oligopep_ABC_C"/>
</dbReference>
<evidence type="ECO:0000256" key="3">
    <source>
        <dbReference type="ARBA" id="ARBA00022741"/>
    </source>
</evidence>
<dbReference type="PANTHER" id="PTHR43776">
    <property type="entry name" value="TRANSPORT ATP-BINDING PROTEIN"/>
    <property type="match status" value="1"/>
</dbReference>
<dbReference type="Pfam" id="PF08352">
    <property type="entry name" value="oligo_HPY"/>
    <property type="match status" value="1"/>
</dbReference>
<dbReference type="PROSITE" id="PS00211">
    <property type="entry name" value="ABC_TRANSPORTER_1"/>
    <property type="match status" value="1"/>
</dbReference>
<dbReference type="GO" id="GO:0055085">
    <property type="term" value="P:transmembrane transport"/>
    <property type="evidence" value="ECO:0007669"/>
    <property type="project" value="UniProtKB-ARBA"/>
</dbReference>
<dbReference type="FunFam" id="3.40.50.300:FF:000016">
    <property type="entry name" value="Oligopeptide ABC transporter ATP-binding component"/>
    <property type="match status" value="1"/>
</dbReference>
<dbReference type="NCBIfam" id="TIGR01727">
    <property type="entry name" value="oligo_HPY"/>
    <property type="match status" value="1"/>
</dbReference>
<dbReference type="Pfam" id="PF00005">
    <property type="entry name" value="ABC_tran"/>
    <property type="match status" value="1"/>
</dbReference>
<dbReference type="AlphaFoldDB" id="A0AAU7TGQ6"/>
<dbReference type="InterPro" id="IPR050319">
    <property type="entry name" value="ABC_transp_ATP-bind"/>
</dbReference>
<dbReference type="SUPFAM" id="SSF52540">
    <property type="entry name" value="P-loop containing nucleoside triphosphate hydrolases"/>
    <property type="match status" value="1"/>
</dbReference>
<keyword evidence="3" id="KW-0547">Nucleotide-binding</keyword>
<sequence length="344" mass="38054">MNTPVLEATNLSKEFPVHGRGARGTTVKAVQNANVTLHKGSIVALVGESGSGKTTVARMLALAYPQTAGTIRLNGEEVSHAKNAERSYFRQVQLIFQDPFASLNPLHKVRYTLGRALRIHQRGLRGKQLEEQILELLRKVNLTPVEQFIDKFPHELSGGQRQRIVIARALAVRPSVLLGDEPISMLDVSIRLDILNLLAKLRDEEGLALLYITHDIASARYLCDSIQVMYAGQMVEGGPRESVIQSPKHPYTKLLLDSSPDPGRSLRSGDTGHGTGLFDVAGDDLGEPPNLVDPPSGCQFHPRCPFAMDECRQTFPERTEFPDGQWAHCWLHQRNRGHVLEGNS</sequence>
<feature type="domain" description="ABC transporter" evidence="5">
    <location>
        <begin position="6"/>
        <end position="256"/>
    </location>
</feature>
<dbReference type="InterPro" id="IPR003593">
    <property type="entry name" value="AAA+_ATPase"/>
</dbReference>
<dbReference type="GO" id="GO:0015833">
    <property type="term" value="P:peptide transport"/>
    <property type="evidence" value="ECO:0007669"/>
    <property type="project" value="InterPro"/>
</dbReference>
<accession>A0AAU7TGQ6</accession>
<dbReference type="Gene3D" id="3.40.50.300">
    <property type="entry name" value="P-loop containing nucleotide triphosphate hydrolases"/>
    <property type="match status" value="1"/>
</dbReference>
<dbReference type="InterPro" id="IPR017871">
    <property type="entry name" value="ABC_transporter-like_CS"/>
</dbReference>
<evidence type="ECO:0000256" key="1">
    <source>
        <dbReference type="ARBA" id="ARBA00005417"/>
    </source>
</evidence>
<dbReference type="PROSITE" id="PS50893">
    <property type="entry name" value="ABC_TRANSPORTER_2"/>
    <property type="match status" value="1"/>
</dbReference>
<keyword evidence="2" id="KW-0813">Transport</keyword>
<dbReference type="RefSeq" id="WP_350278808.1">
    <property type="nucleotide sequence ID" value="NZ_CP158165.1"/>
</dbReference>
<proteinExistence type="inferred from homology"/>
<comment type="similarity">
    <text evidence="1">Belongs to the ABC transporter superfamily.</text>
</comment>
<protein>
    <submittedName>
        <fullName evidence="6">ABC transporter ATP-binding protein</fullName>
    </submittedName>
</protein>
<dbReference type="InterPro" id="IPR027417">
    <property type="entry name" value="P-loop_NTPase"/>
</dbReference>
<gene>
    <name evidence="6" type="ORF">ABN611_06145</name>
</gene>
<dbReference type="PANTHER" id="PTHR43776:SF8">
    <property type="entry name" value="ABC TRANSPORTER, ATP-BINDING PROTEIN"/>
    <property type="match status" value="1"/>
</dbReference>
<evidence type="ECO:0000313" key="6">
    <source>
        <dbReference type="EMBL" id="XBV26001.1"/>
    </source>
</evidence>
<evidence type="ECO:0000256" key="2">
    <source>
        <dbReference type="ARBA" id="ARBA00022448"/>
    </source>
</evidence>
<organism evidence="6">
    <name type="scientific">Kribbella sp. HUAS MG21</name>
    <dbReference type="NCBI Taxonomy" id="3160966"/>
    <lineage>
        <taxon>Bacteria</taxon>
        <taxon>Bacillati</taxon>
        <taxon>Actinomycetota</taxon>
        <taxon>Actinomycetes</taxon>
        <taxon>Propionibacteriales</taxon>
        <taxon>Kribbellaceae</taxon>
        <taxon>Kribbella</taxon>
    </lineage>
</organism>
<dbReference type="SMART" id="SM00382">
    <property type="entry name" value="AAA"/>
    <property type="match status" value="1"/>
</dbReference>
<name>A0AAU7TGQ6_9ACTN</name>
<evidence type="ECO:0000259" key="5">
    <source>
        <dbReference type="PROSITE" id="PS50893"/>
    </source>
</evidence>
<dbReference type="EMBL" id="CP158165">
    <property type="protein sequence ID" value="XBV26001.1"/>
    <property type="molecule type" value="Genomic_DNA"/>
</dbReference>
<dbReference type="GO" id="GO:0005524">
    <property type="term" value="F:ATP binding"/>
    <property type="evidence" value="ECO:0007669"/>
    <property type="project" value="UniProtKB-KW"/>
</dbReference>
<reference evidence="6" key="1">
    <citation type="submission" date="2024-06" db="EMBL/GenBank/DDBJ databases">
        <title>Kribbella sp. strain HUAS MG21 genome sequences.</title>
        <authorList>
            <person name="Mo P."/>
        </authorList>
    </citation>
    <scope>NUCLEOTIDE SEQUENCE</scope>
    <source>
        <strain evidence="6">HUAS MG21</strain>
    </source>
</reference>